<gene>
    <name evidence="2" type="ORF">T11_13427</name>
</gene>
<evidence type="ECO:0000313" key="3">
    <source>
        <dbReference type="Proteomes" id="UP000055024"/>
    </source>
</evidence>
<dbReference type="Proteomes" id="UP000055024">
    <property type="component" value="Unassembled WGS sequence"/>
</dbReference>
<accession>A0A0V1GPJ8</accession>
<sequence>LHIFQKDYNEYNVVTVRRRLVNVQIFVRGLAVCFLCKLFTRKCMQSFIRMLCVQVRGFGLNGCWRTSIAAYALNLQFLSGRNVLISFNLDRLSSKRYCYQQQSAFCLPE</sequence>
<keyword evidence="1" id="KW-0812">Transmembrane</keyword>
<evidence type="ECO:0000256" key="1">
    <source>
        <dbReference type="SAM" id="Phobius"/>
    </source>
</evidence>
<feature type="non-terminal residue" evidence="2">
    <location>
        <position position="1"/>
    </location>
</feature>
<feature type="transmembrane region" description="Helical" evidence="1">
    <location>
        <begin position="20"/>
        <end position="40"/>
    </location>
</feature>
<keyword evidence="3" id="KW-1185">Reference proteome</keyword>
<evidence type="ECO:0000313" key="2">
    <source>
        <dbReference type="EMBL" id="KRZ00215.1"/>
    </source>
</evidence>
<reference evidence="2 3" key="1">
    <citation type="submission" date="2015-01" db="EMBL/GenBank/DDBJ databases">
        <title>Evolution of Trichinella species and genotypes.</title>
        <authorList>
            <person name="Korhonen P.K."/>
            <person name="Edoardo P."/>
            <person name="Giuseppe L.R."/>
            <person name="Gasser R.B."/>
        </authorList>
    </citation>
    <scope>NUCLEOTIDE SEQUENCE [LARGE SCALE GENOMIC DNA]</scope>
    <source>
        <strain evidence="2">ISS1029</strain>
    </source>
</reference>
<name>A0A0V1GPJ8_9BILA</name>
<dbReference type="AlphaFoldDB" id="A0A0V1GPJ8"/>
<feature type="non-terminal residue" evidence="2">
    <location>
        <position position="109"/>
    </location>
</feature>
<protein>
    <submittedName>
        <fullName evidence="2">Uncharacterized protein</fullName>
    </submittedName>
</protein>
<organism evidence="2 3">
    <name type="scientific">Trichinella zimbabwensis</name>
    <dbReference type="NCBI Taxonomy" id="268475"/>
    <lineage>
        <taxon>Eukaryota</taxon>
        <taxon>Metazoa</taxon>
        <taxon>Ecdysozoa</taxon>
        <taxon>Nematoda</taxon>
        <taxon>Enoplea</taxon>
        <taxon>Dorylaimia</taxon>
        <taxon>Trichinellida</taxon>
        <taxon>Trichinellidae</taxon>
        <taxon>Trichinella</taxon>
    </lineage>
</organism>
<comment type="caution">
    <text evidence="2">The sequence shown here is derived from an EMBL/GenBank/DDBJ whole genome shotgun (WGS) entry which is preliminary data.</text>
</comment>
<dbReference type="EMBL" id="JYDP01000543">
    <property type="protein sequence ID" value="KRZ00215.1"/>
    <property type="molecule type" value="Genomic_DNA"/>
</dbReference>
<proteinExistence type="predicted"/>
<keyword evidence="1" id="KW-1133">Transmembrane helix</keyword>
<keyword evidence="1" id="KW-0472">Membrane</keyword>